<keyword evidence="9" id="KW-1185">Reference proteome</keyword>
<dbReference type="FunFam" id="1.20.1250.20:FF:000034">
    <property type="entry name" value="MFS general substrate transporter"/>
    <property type="match status" value="1"/>
</dbReference>
<keyword evidence="2" id="KW-0813">Transport</keyword>
<dbReference type="GO" id="GO:0022857">
    <property type="term" value="F:transmembrane transporter activity"/>
    <property type="evidence" value="ECO:0007669"/>
    <property type="project" value="InterPro"/>
</dbReference>
<dbReference type="EMBL" id="NBII01000007">
    <property type="protein sequence ID" value="PAV17566.1"/>
    <property type="molecule type" value="Genomic_DNA"/>
</dbReference>
<evidence type="ECO:0000256" key="1">
    <source>
        <dbReference type="ARBA" id="ARBA00004141"/>
    </source>
</evidence>
<organism evidence="8 9">
    <name type="scientific">Pyrrhoderma noxium</name>
    <dbReference type="NCBI Taxonomy" id="2282107"/>
    <lineage>
        <taxon>Eukaryota</taxon>
        <taxon>Fungi</taxon>
        <taxon>Dikarya</taxon>
        <taxon>Basidiomycota</taxon>
        <taxon>Agaricomycotina</taxon>
        <taxon>Agaricomycetes</taxon>
        <taxon>Hymenochaetales</taxon>
        <taxon>Hymenochaetaceae</taxon>
        <taxon>Pyrrhoderma</taxon>
    </lineage>
</organism>
<proteinExistence type="predicted"/>
<name>A0A286UD87_9AGAM</name>
<evidence type="ECO:0000256" key="5">
    <source>
        <dbReference type="ARBA" id="ARBA00023136"/>
    </source>
</evidence>
<feature type="domain" description="Major facilitator superfamily (MFS) profile" evidence="7">
    <location>
        <begin position="36"/>
        <end position="244"/>
    </location>
</feature>
<dbReference type="InterPro" id="IPR020846">
    <property type="entry name" value="MFS_dom"/>
</dbReference>
<evidence type="ECO:0000313" key="8">
    <source>
        <dbReference type="EMBL" id="PAV17566.1"/>
    </source>
</evidence>
<feature type="transmembrane region" description="Helical" evidence="6">
    <location>
        <begin position="107"/>
        <end position="126"/>
    </location>
</feature>
<evidence type="ECO:0000256" key="6">
    <source>
        <dbReference type="SAM" id="Phobius"/>
    </source>
</evidence>
<dbReference type="PANTHER" id="PTHR43791">
    <property type="entry name" value="PERMEASE-RELATED"/>
    <property type="match status" value="1"/>
</dbReference>
<dbReference type="OrthoDB" id="2985014at2759"/>
<evidence type="ECO:0000256" key="4">
    <source>
        <dbReference type="ARBA" id="ARBA00022989"/>
    </source>
</evidence>
<dbReference type="Pfam" id="PF07690">
    <property type="entry name" value="MFS_1"/>
    <property type="match status" value="1"/>
</dbReference>
<feature type="transmembrane region" description="Helical" evidence="6">
    <location>
        <begin position="72"/>
        <end position="95"/>
    </location>
</feature>
<dbReference type="Gene3D" id="1.20.1250.20">
    <property type="entry name" value="MFS general substrate transporter like domains"/>
    <property type="match status" value="1"/>
</dbReference>
<feature type="transmembrane region" description="Helical" evidence="6">
    <location>
        <begin position="132"/>
        <end position="153"/>
    </location>
</feature>
<evidence type="ECO:0000256" key="2">
    <source>
        <dbReference type="ARBA" id="ARBA00022448"/>
    </source>
</evidence>
<keyword evidence="3 6" id="KW-0812">Transmembrane</keyword>
<evidence type="ECO:0000256" key="3">
    <source>
        <dbReference type="ARBA" id="ARBA00022692"/>
    </source>
</evidence>
<feature type="transmembrane region" description="Helical" evidence="6">
    <location>
        <begin position="34"/>
        <end position="52"/>
    </location>
</feature>
<evidence type="ECO:0000313" key="9">
    <source>
        <dbReference type="Proteomes" id="UP000217199"/>
    </source>
</evidence>
<feature type="transmembrane region" description="Helical" evidence="6">
    <location>
        <begin position="195"/>
        <end position="217"/>
    </location>
</feature>
<comment type="caution">
    <text evidence="8">The sequence shown here is derived from an EMBL/GenBank/DDBJ whole genome shotgun (WGS) entry which is preliminary data.</text>
</comment>
<sequence length="244" mass="27172">MSAPEEPYHVSTDAKVDEERSYAEARKIVRKMDVHLVPVVTIFYLLSFLDRVNIGNARVAGLQKDLKLTDNQYQICITVLYVTYIASDLPASLLLRKIGPNILMPTILILWGLVTALQGLLSSYIGLVTVRLILGLLEGPMFPSIILYLSMIYTRRELSFCISLFSSAASLSGAFSGLLAAAIEKMDGINGRPGWAWIFILEGTFTVLVGIFGFFFIPESIDTMNFLTEAERRYDSSTRNTVIL</sequence>
<dbReference type="InParanoid" id="A0A286UD87"/>
<dbReference type="AlphaFoldDB" id="A0A286UD87"/>
<dbReference type="Proteomes" id="UP000217199">
    <property type="component" value="Unassembled WGS sequence"/>
</dbReference>
<dbReference type="GO" id="GO:0016020">
    <property type="term" value="C:membrane"/>
    <property type="evidence" value="ECO:0007669"/>
    <property type="project" value="UniProtKB-SubCell"/>
</dbReference>
<gene>
    <name evidence="8" type="ORF">PNOK_0763100</name>
</gene>
<keyword evidence="4 6" id="KW-1133">Transmembrane helix</keyword>
<dbReference type="InterPro" id="IPR036259">
    <property type="entry name" value="MFS_trans_sf"/>
</dbReference>
<dbReference type="SUPFAM" id="SSF103473">
    <property type="entry name" value="MFS general substrate transporter"/>
    <property type="match status" value="1"/>
</dbReference>
<dbReference type="InterPro" id="IPR011701">
    <property type="entry name" value="MFS"/>
</dbReference>
<feature type="transmembrane region" description="Helical" evidence="6">
    <location>
        <begin position="160"/>
        <end position="183"/>
    </location>
</feature>
<dbReference type="PANTHER" id="PTHR43791:SF85">
    <property type="entry name" value="TRANSPORTER, PUTATIVE (AFU_ORTHOLOGUE AFUA_6G00710)-RELATED"/>
    <property type="match status" value="1"/>
</dbReference>
<comment type="subcellular location">
    <subcellularLocation>
        <location evidence="1">Membrane</location>
        <topology evidence="1">Multi-pass membrane protein</topology>
    </subcellularLocation>
</comment>
<accession>A0A286UD87</accession>
<reference evidence="8 9" key="1">
    <citation type="journal article" date="2017" name="Mol. Ecol.">
        <title>Comparative and population genomic landscape of Phellinus noxius: A hypervariable fungus causing root rot in trees.</title>
        <authorList>
            <person name="Chung C.L."/>
            <person name="Lee T.J."/>
            <person name="Akiba M."/>
            <person name="Lee H.H."/>
            <person name="Kuo T.H."/>
            <person name="Liu D."/>
            <person name="Ke H.M."/>
            <person name="Yokoi T."/>
            <person name="Roa M.B."/>
            <person name="Lu M.J."/>
            <person name="Chang Y.Y."/>
            <person name="Ann P.J."/>
            <person name="Tsai J.N."/>
            <person name="Chen C.Y."/>
            <person name="Tzean S.S."/>
            <person name="Ota Y."/>
            <person name="Hattori T."/>
            <person name="Sahashi N."/>
            <person name="Liou R.F."/>
            <person name="Kikuchi T."/>
            <person name="Tsai I.J."/>
        </authorList>
    </citation>
    <scope>NUCLEOTIDE SEQUENCE [LARGE SCALE GENOMIC DNA]</scope>
    <source>
        <strain evidence="8 9">FFPRI411160</strain>
    </source>
</reference>
<keyword evidence="5 6" id="KW-0472">Membrane</keyword>
<dbReference type="PROSITE" id="PS50850">
    <property type="entry name" value="MFS"/>
    <property type="match status" value="1"/>
</dbReference>
<protein>
    <submittedName>
        <fullName evidence="8">MFS general substrate transporter</fullName>
    </submittedName>
</protein>
<dbReference type="STRING" id="2282107.A0A286UD87"/>
<evidence type="ECO:0000259" key="7">
    <source>
        <dbReference type="PROSITE" id="PS50850"/>
    </source>
</evidence>